<dbReference type="Gene3D" id="3.20.100.30">
    <property type="entry name" value="VTC, catalytic tunnel domain"/>
    <property type="match status" value="1"/>
</dbReference>
<dbReference type="Pfam" id="PF09359">
    <property type="entry name" value="VTC"/>
    <property type="match status" value="1"/>
</dbReference>
<reference evidence="9" key="1">
    <citation type="submission" date="2021-02" db="EMBL/GenBank/DDBJ databases">
        <authorList>
            <person name="Dougan E. K."/>
            <person name="Rhodes N."/>
            <person name="Thang M."/>
            <person name="Chan C."/>
        </authorList>
    </citation>
    <scope>NUCLEOTIDE SEQUENCE</scope>
</reference>
<gene>
    <name evidence="9" type="ORF">PGLA2088_LOCUS43235</name>
</gene>
<comment type="caution">
    <text evidence="9">The sequence shown here is derived from an EMBL/GenBank/DDBJ whole genome shotgun (WGS) entry which is preliminary data.</text>
</comment>
<evidence type="ECO:0000313" key="9">
    <source>
        <dbReference type="EMBL" id="CAE8723578.1"/>
    </source>
</evidence>
<evidence type="ECO:0000256" key="2">
    <source>
        <dbReference type="ARBA" id="ARBA00022554"/>
    </source>
</evidence>
<proteinExistence type="predicted"/>
<feature type="transmembrane region" description="Helical" evidence="7">
    <location>
        <begin position="648"/>
        <end position="667"/>
    </location>
</feature>
<dbReference type="CDD" id="cd14447">
    <property type="entry name" value="SPX"/>
    <property type="match status" value="1"/>
</dbReference>
<feature type="compositionally biased region" description="Low complexity" evidence="6">
    <location>
        <begin position="213"/>
        <end position="227"/>
    </location>
</feature>
<evidence type="ECO:0000313" key="10">
    <source>
        <dbReference type="Proteomes" id="UP000626109"/>
    </source>
</evidence>
<dbReference type="InterPro" id="IPR051572">
    <property type="entry name" value="VTC_Complex_Subunit"/>
</dbReference>
<dbReference type="AlphaFoldDB" id="A0A813LBL5"/>
<evidence type="ECO:0000256" key="3">
    <source>
        <dbReference type="ARBA" id="ARBA00022692"/>
    </source>
</evidence>
<dbReference type="InterPro" id="IPR042267">
    <property type="entry name" value="VTC_sf"/>
</dbReference>
<evidence type="ECO:0000256" key="5">
    <source>
        <dbReference type="ARBA" id="ARBA00023136"/>
    </source>
</evidence>
<protein>
    <recommendedName>
        <fullName evidence="8">SPX domain-containing protein</fullName>
    </recommendedName>
</protein>
<evidence type="ECO:0000256" key="7">
    <source>
        <dbReference type="SAM" id="Phobius"/>
    </source>
</evidence>
<dbReference type="GO" id="GO:0006799">
    <property type="term" value="P:polyphosphate biosynthetic process"/>
    <property type="evidence" value="ECO:0007669"/>
    <property type="project" value="UniProtKB-ARBA"/>
</dbReference>
<feature type="transmembrane region" description="Helical" evidence="7">
    <location>
        <begin position="734"/>
        <end position="753"/>
    </location>
</feature>
<dbReference type="EMBL" id="CAJNNW010034691">
    <property type="protein sequence ID" value="CAE8723578.1"/>
    <property type="molecule type" value="Genomic_DNA"/>
</dbReference>
<dbReference type="Pfam" id="PF02656">
    <property type="entry name" value="DUF202"/>
    <property type="match status" value="1"/>
</dbReference>
<feature type="transmembrane region" description="Helical" evidence="7">
    <location>
        <begin position="688"/>
        <end position="714"/>
    </location>
</feature>
<evidence type="ECO:0000256" key="4">
    <source>
        <dbReference type="ARBA" id="ARBA00022989"/>
    </source>
</evidence>
<dbReference type="InterPro" id="IPR003807">
    <property type="entry name" value="DUF202"/>
</dbReference>
<keyword evidence="5 7" id="KW-0472">Membrane</keyword>
<dbReference type="PANTHER" id="PTHR46140">
    <property type="entry name" value="VACUOLAR TRANSPORTER CHAPERONE 1-RELATED"/>
    <property type="match status" value="1"/>
</dbReference>
<dbReference type="Proteomes" id="UP000626109">
    <property type="component" value="Unassembled WGS sequence"/>
</dbReference>
<sequence length="762" mass="81257">MKFGKQIKRLADREHLNHYLAYDVLKKAINVVFEADQEGEADIVEAFGNSPKGGTSQPKDSRFRGLLDHQLTKVNLFFALQLRTLLDKLRECQRALRNYSPGPAGDELLSTAARYLEEAAEELVNLENFRRLNFTGFRKIAKKFDKQWSQAKKVGGQASLSSWFVPSLLRQFFVAAPLDAHILALALGWSAIRRYRSDGEEPVLASPPPAPPGAAGVTPTTSTISTTSATSTTTTFWLMPAARMQALCTLVKRFELVVPPSAGAWGGEAASGCTNAAKGDSLVGELNRVLRAMGTEGTGQAPCRIATATSLVYFDAPSDQYPAYHTRLQNSSEGAGPPGTTFRCRRSGADDSELVERSGACSALGVHAFTPIAVPQSPEAFPLQLGTASAGLSAASLLSAAAAAQSAASSSEYLSALGSQGCSELASFAKEVASVASNPSLSAVATVGMARMLLRGDTDSTRGVTIALDEDVQFSLGRPAGPAVAAPSDAIDFPYCLLEVAGEENGSTAKWLEELRADAALRGVPGFSVGAHAIAALHKESLSELPHWYQHVSNVENHAPAEAWGVTFQWREAVKEAAQEDEATQTVASAAAKEVTAGLAVLPPLAGQVVAVDTAAAASATEVGAVEEDWSQLEPKNFLASERTMLEWMHTVLALAFVGIGLWRYSLEGRQEKIGKTSGLLNTRTTSRMALGIYSLVLIVTAVVFAWYAVFSHLARLKGLFKGEHTERTFNRRLYPVIFGTTVGLALVAHLCVQMPEMPAMG</sequence>
<name>A0A813LBL5_POLGL</name>
<keyword evidence="4 7" id="KW-1133">Transmembrane helix</keyword>
<dbReference type="InterPro" id="IPR004331">
    <property type="entry name" value="SPX_dom"/>
</dbReference>
<feature type="domain" description="SPX" evidence="8">
    <location>
        <begin position="1"/>
        <end position="158"/>
    </location>
</feature>
<dbReference type="PROSITE" id="PS51382">
    <property type="entry name" value="SPX"/>
    <property type="match status" value="1"/>
</dbReference>
<dbReference type="PANTHER" id="PTHR46140:SF1">
    <property type="entry name" value="VACUOLAR TRANSPORTER CHAPERONE COMPLEX SUBUNIT 4-RELATED"/>
    <property type="match status" value="1"/>
</dbReference>
<dbReference type="InterPro" id="IPR018966">
    <property type="entry name" value="VTC_domain"/>
</dbReference>
<organism evidence="9 10">
    <name type="scientific">Polarella glacialis</name>
    <name type="common">Dinoflagellate</name>
    <dbReference type="NCBI Taxonomy" id="89957"/>
    <lineage>
        <taxon>Eukaryota</taxon>
        <taxon>Sar</taxon>
        <taxon>Alveolata</taxon>
        <taxon>Dinophyceae</taxon>
        <taxon>Suessiales</taxon>
        <taxon>Suessiaceae</taxon>
        <taxon>Polarella</taxon>
    </lineage>
</organism>
<comment type="subcellular location">
    <subcellularLocation>
        <location evidence="1">Vacuole membrane</location>
        <topology evidence="1">Multi-pass membrane protein</topology>
    </subcellularLocation>
</comment>
<evidence type="ECO:0000256" key="6">
    <source>
        <dbReference type="SAM" id="MobiDB-lite"/>
    </source>
</evidence>
<evidence type="ECO:0000256" key="1">
    <source>
        <dbReference type="ARBA" id="ARBA00004128"/>
    </source>
</evidence>
<keyword evidence="3 7" id="KW-0812">Transmembrane</keyword>
<dbReference type="GO" id="GO:0005774">
    <property type="term" value="C:vacuolar membrane"/>
    <property type="evidence" value="ECO:0007669"/>
    <property type="project" value="UniProtKB-SubCell"/>
</dbReference>
<accession>A0A813LBL5</accession>
<feature type="region of interest" description="Disordered" evidence="6">
    <location>
        <begin position="200"/>
        <end position="227"/>
    </location>
</feature>
<evidence type="ECO:0000259" key="8">
    <source>
        <dbReference type="PROSITE" id="PS51382"/>
    </source>
</evidence>
<keyword evidence="2" id="KW-0926">Vacuole</keyword>